<protein>
    <recommendedName>
        <fullName evidence="5">Integrating conjugative element protein pill, pfgi-1</fullName>
    </recommendedName>
</protein>
<evidence type="ECO:0000256" key="1">
    <source>
        <dbReference type="SAM" id="MobiDB-lite"/>
    </source>
</evidence>
<evidence type="ECO:0000313" key="4">
    <source>
        <dbReference type="Proteomes" id="UP001595974"/>
    </source>
</evidence>
<sequence>MPFAFLYRCRAICSVLLLSTLTAGCATPLPPPPLPVANETPAVQAREYVPVVRYSRYTLVELAPTAAQHDLLLQVIDVSIPDTLHASVGNALRHVLRRSGYRLCDGPDTEALNALPLPVAHYHLGPLLLRDALLTLVGPAWDLHVDDGARRVCFSQAADPPAEPAAQNFPVPPAGVRIEPLPHLQEEQP</sequence>
<reference evidence="4" key="1">
    <citation type="journal article" date="2019" name="Int. J. Syst. Evol. Microbiol.">
        <title>The Global Catalogue of Microorganisms (GCM) 10K type strain sequencing project: providing services to taxonomists for standard genome sequencing and annotation.</title>
        <authorList>
            <consortium name="The Broad Institute Genomics Platform"/>
            <consortium name="The Broad Institute Genome Sequencing Center for Infectious Disease"/>
            <person name="Wu L."/>
            <person name="Ma J."/>
        </authorList>
    </citation>
    <scope>NUCLEOTIDE SEQUENCE [LARGE SCALE GENOMIC DNA]</scope>
    <source>
        <strain evidence="4">SHR3</strain>
    </source>
</reference>
<dbReference type="NCBIfam" id="TIGR03748">
    <property type="entry name" value="conj_PilL"/>
    <property type="match status" value="1"/>
</dbReference>
<name>A0ABW1AYA5_9RHOO</name>
<dbReference type="Proteomes" id="UP001595974">
    <property type="component" value="Unassembled WGS sequence"/>
</dbReference>
<evidence type="ECO:0000313" key="3">
    <source>
        <dbReference type="EMBL" id="MFC5772054.1"/>
    </source>
</evidence>
<dbReference type="InterPro" id="IPR022260">
    <property type="entry name" value="Integr_conj_element_PilL"/>
</dbReference>
<dbReference type="RefSeq" id="WP_385962153.1">
    <property type="nucleotide sequence ID" value="NZ_JBHSOG010000102.1"/>
</dbReference>
<gene>
    <name evidence="3" type="ORF">ACFPTN_21950</name>
</gene>
<feature type="signal peptide" evidence="2">
    <location>
        <begin position="1"/>
        <end position="25"/>
    </location>
</feature>
<keyword evidence="4" id="KW-1185">Reference proteome</keyword>
<keyword evidence="2" id="KW-0732">Signal</keyword>
<dbReference type="EMBL" id="JBHSOG010000102">
    <property type="protein sequence ID" value="MFC5772054.1"/>
    <property type="molecule type" value="Genomic_DNA"/>
</dbReference>
<comment type="caution">
    <text evidence="3">The sequence shown here is derived from an EMBL/GenBank/DDBJ whole genome shotgun (WGS) entry which is preliminary data.</text>
</comment>
<proteinExistence type="predicted"/>
<feature type="chain" id="PRO_5045417839" description="Integrating conjugative element protein pill, pfgi-1" evidence="2">
    <location>
        <begin position="26"/>
        <end position="189"/>
    </location>
</feature>
<evidence type="ECO:0000256" key="2">
    <source>
        <dbReference type="SAM" id="SignalP"/>
    </source>
</evidence>
<feature type="region of interest" description="Disordered" evidence="1">
    <location>
        <begin position="160"/>
        <end position="189"/>
    </location>
</feature>
<organism evidence="3 4">
    <name type="scientific">Thauera sinica</name>
    <dbReference type="NCBI Taxonomy" id="2665146"/>
    <lineage>
        <taxon>Bacteria</taxon>
        <taxon>Pseudomonadati</taxon>
        <taxon>Pseudomonadota</taxon>
        <taxon>Betaproteobacteria</taxon>
        <taxon>Rhodocyclales</taxon>
        <taxon>Zoogloeaceae</taxon>
        <taxon>Thauera</taxon>
    </lineage>
</organism>
<accession>A0ABW1AYA5</accession>
<evidence type="ECO:0008006" key="5">
    <source>
        <dbReference type="Google" id="ProtNLM"/>
    </source>
</evidence>